<comment type="caution">
    <text evidence="1">The sequence shown here is derived from an EMBL/GenBank/DDBJ whole genome shotgun (WGS) entry which is preliminary data.</text>
</comment>
<reference evidence="1 2" key="1">
    <citation type="submission" date="2020-08" db="EMBL/GenBank/DDBJ databases">
        <title>Genome public.</title>
        <authorList>
            <person name="Liu C."/>
            <person name="Sun Q."/>
        </authorList>
    </citation>
    <scope>NUCLEOTIDE SEQUENCE [LARGE SCALE GENOMIC DNA]</scope>
    <source>
        <strain evidence="1 2">NSJ-35</strain>
    </source>
</reference>
<dbReference type="Pfam" id="PF14198">
    <property type="entry name" value="TnpV"/>
    <property type="match status" value="1"/>
</dbReference>
<protein>
    <submittedName>
        <fullName evidence="1">TnpV protein</fullName>
    </submittedName>
</protein>
<dbReference type="InterPro" id="IPR026989">
    <property type="entry name" value="TnpV"/>
</dbReference>
<dbReference type="RefSeq" id="WP_186857674.1">
    <property type="nucleotide sequence ID" value="NZ_JACOON010000003.1"/>
</dbReference>
<accession>A0ABR7EEU6</accession>
<keyword evidence="2" id="KW-1185">Reference proteome</keyword>
<name>A0ABR7EEU6_9FIRM</name>
<dbReference type="EMBL" id="JACOON010000003">
    <property type="protein sequence ID" value="MBC5648173.1"/>
    <property type="molecule type" value="Genomic_DNA"/>
</dbReference>
<sequence>MVELDYMETENGTWKPLLEVQETVLPLTKYGFMRMRFLEQEMEAVYLALRVTDKLYKHCKRVEEQAHKRKAEIVRELRRINKPPQTENFMEMVSYRRMIDHEAEELMLDEIVYNREVTEATEK</sequence>
<organism evidence="1 2">
    <name type="scientific">Christensenella tenuis</name>
    <dbReference type="NCBI Taxonomy" id="2763033"/>
    <lineage>
        <taxon>Bacteria</taxon>
        <taxon>Bacillati</taxon>
        <taxon>Bacillota</taxon>
        <taxon>Clostridia</taxon>
        <taxon>Christensenellales</taxon>
        <taxon>Christensenellaceae</taxon>
        <taxon>Christensenella</taxon>
    </lineage>
</organism>
<evidence type="ECO:0000313" key="2">
    <source>
        <dbReference type="Proteomes" id="UP000606889"/>
    </source>
</evidence>
<evidence type="ECO:0000313" key="1">
    <source>
        <dbReference type="EMBL" id="MBC5648173.1"/>
    </source>
</evidence>
<proteinExistence type="predicted"/>
<dbReference type="Proteomes" id="UP000606889">
    <property type="component" value="Unassembled WGS sequence"/>
</dbReference>
<gene>
    <name evidence="1" type="ORF">H8S18_07465</name>
</gene>